<name>A0ABV7WCF6_9MICO</name>
<keyword evidence="2 9" id="KW-0813">Transport</keyword>
<keyword evidence="7 9" id="KW-0472">Membrane</keyword>
<dbReference type="InterPro" id="IPR037673">
    <property type="entry name" value="MSC/AndL"/>
</dbReference>
<evidence type="ECO:0000256" key="2">
    <source>
        <dbReference type="ARBA" id="ARBA00022448"/>
    </source>
</evidence>
<dbReference type="EMBL" id="JBHRWW010000001">
    <property type="protein sequence ID" value="MFC3686933.1"/>
    <property type="molecule type" value="Genomic_DNA"/>
</dbReference>
<dbReference type="Pfam" id="PF01741">
    <property type="entry name" value="MscL"/>
    <property type="match status" value="1"/>
</dbReference>
<dbReference type="HAMAP" id="MF_00115">
    <property type="entry name" value="MscL"/>
    <property type="match status" value="1"/>
</dbReference>
<evidence type="ECO:0000256" key="3">
    <source>
        <dbReference type="ARBA" id="ARBA00022475"/>
    </source>
</evidence>
<dbReference type="SUPFAM" id="SSF81330">
    <property type="entry name" value="Gated mechanosensitive channel"/>
    <property type="match status" value="1"/>
</dbReference>
<protein>
    <recommendedName>
        <fullName evidence="9">Large-conductance mechanosensitive channel</fullName>
    </recommendedName>
</protein>
<dbReference type="RefSeq" id="WP_340295277.1">
    <property type="nucleotide sequence ID" value="NZ_JBBEOI010000224.1"/>
</dbReference>
<accession>A0ABV7WCF6</accession>
<sequence length="132" mass="13904">MLTGFRDFVLRGNIVELAVAVVIGTAFAALVASFTENIINPVLAAAGGGGDVPGLSILLRAGNEATLVNFGAVIGGILQFLITAAVVYFVFVLPMNKLTELRNRGQLAAEEGPAPDVELLTEIRDLLRAQQR</sequence>
<proteinExistence type="inferred from homology"/>
<keyword evidence="5 9" id="KW-1133">Transmembrane helix</keyword>
<organism evidence="10 11">
    <name type="scientific">Aquipuribacter hungaricus</name>
    <dbReference type="NCBI Taxonomy" id="545624"/>
    <lineage>
        <taxon>Bacteria</taxon>
        <taxon>Bacillati</taxon>
        <taxon>Actinomycetota</taxon>
        <taxon>Actinomycetes</taxon>
        <taxon>Micrococcales</taxon>
        <taxon>Intrasporangiaceae</taxon>
        <taxon>Aquipuribacter</taxon>
    </lineage>
</organism>
<keyword evidence="3 9" id="KW-1003">Cell membrane</keyword>
<evidence type="ECO:0000256" key="7">
    <source>
        <dbReference type="ARBA" id="ARBA00023136"/>
    </source>
</evidence>
<evidence type="ECO:0000313" key="10">
    <source>
        <dbReference type="EMBL" id="MFC3686933.1"/>
    </source>
</evidence>
<comment type="caution">
    <text evidence="10">The sequence shown here is derived from an EMBL/GenBank/DDBJ whole genome shotgun (WGS) entry which is preliminary data.</text>
</comment>
<keyword evidence="11" id="KW-1185">Reference proteome</keyword>
<feature type="transmembrane region" description="Helical" evidence="9">
    <location>
        <begin position="12"/>
        <end position="34"/>
    </location>
</feature>
<keyword evidence="6 9" id="KW-0406">Ion transport</keyword>
<evidence type="ECO:0000256" key="4">
    <source>
        <dbReference type="ARBA" id="ARBA00022692"/>
    </source>
</evidence>
<dbReference type="InterPro" id="IPR036019">
    <property type="entry name" value="MscL_channel"/>
</dbReference>
<evidence type="ECO:0000256" key="6">
    <source>
        <dbReference type="ARBA" id="ARBA00023065"/>
    </source>
</evidence>
<dbReference type="Gene3D" id="1.10.1200.120">
    <property type="entry name" value="Large-conductance mechanosensitive channel, MscL, domain 1"/>
    <property type="match status" value="1"/>
</dbReference>
<dbReference type="PANTHER" id="PTHR30266:SF2">
    <property type="entry name" value="LARGE-CONDUCTANCE MECHANOSENSITIVE CHANNEL"/>
    <property type="match status" value="1"/>
</dbReference>
<comment type="subcellular location">
    <subcellularLocation>
        <location evidence="9">Cell membrane</location>
        <topology evidence="9">Multi-pass membrane protein</topology>
    </subcellularLocation>
    <subcellularLocation>
        <location evidence="1">Membrane</location>
        <topology evidence="1">Multi-pass membrane protein</topology>
    </subcellularLocation>
</comment>
<comment type="similarity">
    <text evidence="9">Belongs to the MscL family.</text>
</comment>
<dbReference type="Proteomes" id="UP001595685">
    <property type="component" value="Unassembled WGS sequence"/>
</dbReference>
<keyword evidence="8 9" id="KW-0407">Ion channel</keyword>
<evidence type="ECO:0000256" key="9">
    <source>
        <dbReference type="HAMAP-Rule" id="MF_00115"/>
    </source>
</evidence>
<evidence type="ECO:0000256" key="1">
    <source>
        <dbReference type="ARBA" id="ARBA00004141"/>
    </source>
</evidence>
<comment type="subunit">
    <text evidence="9">Homopentamer.</text>
</comment>
<evidence type="ECO:0000256" key="5">
    <source>
        <dbReference type="ARBA" id="ARBA00022989"/>
    </source>
</evidence>
<feature type="transmembrane region" description="Helical" evidence="9">
    <location>
        <begin position="70"/>
        <end position="93"/>
    </location>
</feature>
<gene>
    <name evidence="9 10" type="primary">mscL</name>
    <name evidence="10" type="ORF">ACFOLH_01105</name>
</gene>
<dbReference type="NCBIfam" id="TIGR00220">
    <property type="entry name" value="mscL"/>
    <property type="match status" value="1"/>
</dbReference>
<evidence type="ECO:0000256" key="8">
    <source>
        <dbReference type="ARBA" id="ARBA00023303"/>
    </source>
</evidence>
<dbReference type="PANTHER" id="PTHR30266">
    <property type="entry name" value="MECHANOSENSITIVE CHANNEL MSCL"/>
    <property type="match status" value="1"/>
</dbReference>
<comment type="function">
    <text evidence="9">Channel that opens in response to stretch forces in the membrane lipid bilayer. May participate in the regulation of osmotic pressure changes within the cell.</text>
</comment>
<reference evidence="11" key="1">
    <citation type="journal article" date="2019" name="Int. J. Syst. Evol. Microbiol.">
        <title>The Global Catalogue of Microorganisms (GCM) 10K type strain sequencing project: providing services to taxonomists for standard genome sequencing and annotation.</title>
        <authorList>
            <consortium name="The Broad Institute Genomics Platform"/>
            <consortium name="The Broad Institute Genome Sequencing Center for Infectious Disease"/>
            <person name="Wu L."/>
            <person name="Ma J."/>
        </authorList>
    </citation>
    <scope>NUCLEOTIDE SEQUENCE [LARGE SCALE GENOMIC DNA]</scope>
    <source>
        <strain evidence="11">NCAIM B.02333</strain>
    </source>
</reference>
<dbReference type="InterPro" id="IPR001185">
    <property type="entry name" value="MS_channel"/>
</dbReference>
<keyword evidence="4 9" id="KW-0812">Transmembrane</keyword>
<dbReference type="PRINTS" id="PR01264">
    <property type="entry name" value="MECHCHANNEL"/>
</dbReference>
<evidence type="ECO:0000313" key="11">
    <source>
        <dbReference type="Proteomes" id="UP001595685"/>
    </source>
</evidence>